<feature type="compositionally biased region" description="Pro residues" evidence="2">
    <location>
        <begin position="743"/>
        <end position="752"/>
    </location>
</feature>
<dbReference type="Gene3D" id="3.30.2010.10">
    <property type="entry name" value="Metalloproteases ('zincins'), catalytic domain"/>
    <property type="match status" value="1"/>
</dbReference>
<accession>A0A3B7R5I5</accession>
<feature type="transmembrane region" description="Helical" evidence="3">
    <location>
        <begin position="20"/>
        <end position="41"/>
    </location>
</feature>
<evidence type="ECO:0000256" key="1">
    <source>
        <dbReference type="SAM" id="Coils"/>
    </source>
</evidence>
<evidence type="ECO:0000313" key="6">
    <source>
        <dbReference type="Proteomes" id="UP000262802"/>
    </source>
</evidence>
<dbReference type="PANTHER" id="PTHR34978">
    <property type="entry name" value="POSSIBLE SENSOR-TRANSDUCER PROTEIN BLAR"/>
    <property type="match status" value="1"/>
</dbReference>
<name>A0A3B7R5I5_9BACT</name>
<keyword evidence="1" id="KW-0175">Coiled coil</keyword>
<keyword evidence="3" id="KW-1133">Transmembrane helix</keyword>
<dbReference type="RefSeq" id="WP_119446222.1">
    <property type="nucleotide sequence ID" value="NZ_CP032317.1"/>
</dbReference>
<organism evidence="5 6">
    <name type="scientific">Hymenobacter oligotrophus</name>
    <dbReference type="NCBI Taxonomy" id="2319843"/>
    <lineage>
        <taxon>Bacteria</taxon>
        <taxon>Pseudomonadati</taxon>
        <taxon>Bacteroidota</taxon>
        <taxon>Cytophagia</taxon>
        <taxon>Cytophagales</taxon>
        <taxon>Hymenobacteraceae</taxon>
        <taxon>Hymenobacter</taxon>
    </lineage>
</organism>
<keyword evidence="3" id="KW-0812">Transmembrane</keyword>
<evidence type="ECO:0000313" key="5">
    <source>
        <dbReference type="EMBL" id="AYA38693.1"/>
    </source>
</evidence>
<dbReference type="InterPro" id="IPR052173">
    <property type="entry name" value="Beta-lactam_resp_regulator"/>
</dbReference>
<evidence type="ECO:0000259" key="4">
    <source>
        <dbReference type="Pfam" id="PF05569"/>
    </source>
</evidence>
<dbReference type="AlphaFoldDB" id="A0A3B7R5I5"/>
<feature type="transmembrane region" description="Helical" evidence="3">
    <location>
        <begin position="333"/>
        <end position="355"/>
    </location>
</feature>
<dbReference type="CDD" id="cd07341">
    <property type="entry name" value="M56_BlaR1_MecR1_like"/>
    <property type="match status" value="1"/>
</dbReference>
<gene>
    <name evidence="5" type="ORF">D3Y59_17525</name>
</gene>
<dbReference type="OrthoDB" id="15218at2"/>
<dbReference type="EMBL" id="CP032317">
    <property type="protein sequence ID" value="AYA38693.1"/>
    <property type="molecule type" value="Genomic_DNA"/>
</dbReference>
<evidence type="ECO:0000256" key="3">
    <source>
        <dbReference type="SAM" id="Phobius"/>
    </source>
</evidence>
<reference evidence="5 6" key="1">
    <citation type="submission" date="2018-09" db="EMBL/GenBank/DDBJ databases">
        <title>Hymenobacter medium sp. nov., isolated from R2A medium.</title>
        <authorList>
            <person name="Yingchao G."/>
        </authorList>
    </citation>
    <scope>NUCLEOTIDE SEQUENCE [LARGE SCALE GENOMIC DNA]</scope>
    <source>
        <strain evidence="6">sh-6</strain>
    </source>
</reference>
<dbReference type="Proteomes" id="UP000262802">
    <property type="component" value="Chromosome"/>
</dbReference>
<dbReference type="InterPro" id="IPR008756">
    <property type="entry name" value="Peptidase_M56"/>
</dbReference>
<protein>
    <recommendedName>
        <fullName evidence="4">Peptidase M56 domain-containing protein</fullName>
    </recommendedName>
</protein>
<feature type="compositionally biased region" description="Pro residues" evidence="2">
    <location>
        <begin position="720"/>
        <end position="736"/>
    </location>
</feature>
<feature type="region of interest" description="Disordered" evidence="2">
    <location>
        <begin position="709"/>
        <end position="764"/>
    </location>
</feature>
<dbReference type="PANTHER" id="PTHR34978:SF3">
    <property type="entry name" value="SLR0241 PROTEIN"/>
    <property type="match status" value="1"/>
</dbReference>
<dbReference type="Pfam" id="PF05569">
    <property type="entry name" value="Peptidase_M56"/>
    <property type="match status" value="1"/>
</dbReference>
<proteinExistence type="predicted"/>
<evidence type="ECO:0000256" key="2">
    <source>
        <dbReference type="SAM" id="MobiDB-lite"/>
    </source>
</evidence>
<feature type="transmembrane region" description="Helical" evidence="3">
    <location>
        <begin position="53"/>
        <end position="73"/>
    </location>
</feature>
<sequence>MNWLENLLTPALVRAVGYTILHSLWQGAVVAIALAGLLLLLRRHSPQVRYGATAAALGLVVLLAAVTFVRYYLTALPGASTGPVTAVVMVSDAVGAQSNANGAAILAQEGPLSAKVVLRYLEQHLPLLVTLWFMGLLTMTLRMLGGLAYVQRLRHYGTQPLGLAWQNRLANLAERAGLKRPVALMESSMVRVPMVIGHLRPVILLPLGAVAGVSTLQLEAILAHELAHVVRRDYLVNLLQSVAEILLFYHPAVWFLTATLRSERENCCDDVAASLCGDPLVLARALAALAELGLERAVAPRLTMAAVGPKGSLLGRVRRLVQGRTAPTFSEGFMAACVVMAGLVLLSVTAAAALANPRLAAEAPRLLRSAVLKPFMPAAQVALPPVEACPDDAALPAVTAVNDDDDDDKRKRKNKRRADTRVVVVDRNLETRGRRGEPGTVVIEKDKKGRLKELYVNGQRVETGDDDRRGGKAKPNEEVRVIQLPATAHGRHFTPGTYEFRFENGFDEKKLRTQLRHLELSNLPSEGELRVISRDALVSAERALAKARLSGDLSDEERDRIEDELDRLREHRDELRERDAEQRAREAEVHARYNEERVRISEERVRVNEERAREREARAREREAEARERERKYREGEEAFIKELSKEGLISDANSFQLLLNNTRMVVNGKEQSESVRRKFLDLWAKHTGRTMTGSTSLSINRSAGNSNIWISSSDGGATPPVPPAPPAPPRAPRPPRAGVVAPRPPQPPLAPRAPRGPRRSTMVNGVDLGQELRKDNLIADADRSYEFRLNNNEMVVNGKKQSADTATKYRKLLGGDKGGKVDINIVLKED</sequence>
<feature type="transmembrane region" description="Helical" evidence="3">
    <location>
        <begin position="127"/>
        <end position="150"/>
    </location>
</feature>
<dbReference type="KEGG" id="hyh:D3Y59_17525"/>
<keyword evidence="3" id="KW-0472">Membrane</keyword>
<feature type="coiled-coil region" evidence="1">
    <location>
        <begin position="554"/>
        <end position="629"/>
    </location>
</feature>
<feature type="domain" description="Peptidase M56" evidence="4">
    <location>
        <begin position="29"/>
        <end position="270"/>
    </location>
</feature>
<keyword evidence="6" id="KW-1185">Reference proteome</keyword>